<keyword evidence="1" id="KW-1133">Transmembrane helix</keyword>
<dbReference type="Proteomes" id="UP000037386">
    <property type="component" value="Unassembled WGS sequence"/>
</dbReference>
<protein>
    <submittedName>
        <fullName evidence="2">Uncharacterized protein</fullName>
    </submittedName>
</protein>
<dbReference type="EMBL" id="LHCF01000007">
    <property type="protein sequence ID" value="KOR75451.1"/>
    <property type="molecule type" value="Genomic_DNA"/>
</dbReference>
<name>A0A0M1MZX3_9MOLU</name>
<keyword evidence="1" id="KW-0472">Membrane</keyword>
<dbReference type="AlphaFoldDB" id="A0A0M1MZX3"/>
<feature type="transmembrane region" description="Helical" evidence="1">
    <location>
        <begin position="7"/>
        <end position="26"/>
    </location>
</feature>
<gene>
    <name evidence="2" type="ORF">CPX_001574</name>
</gene>
<feature type="transmembrane region" description="Helical" evidence="1">
    <location>
        <begin position="46"/>
        <end position="69"/>
    </location>
</feature>
<dbReference type="PATRIC" id="fig|479893.3.peg.368"/>
<keyword evidence="1" id="KW-0812">Transmembrane</keyword>
<reference evidence="3" key="1">
    <citation type="submission" date="2015-05" db="EMBL/GenBank/DDBJ databases">
        <title>Draft genome sequence of 'Candidatus Phytoplasma Pruni' strain CX, a plant pathogenic bacterium.</title>
        <authorList>
            <person name="Lee I.-M."/>
            <person name="Bottner-Parker K.D."/>
            <person name="Shao J."/>
            <person name="Gundersen-Rindal D.E."/>
            <person name="Zhao Y."/>
            <person name="Davis R.E."/>
        </authorList>
    </citation>
    <scope>NUCLEOTIDE SEQUENCE [LARGE SCALE GENOMIC DNA]</scope>
    <source>
        <strain evidence="3">CX</strain>
    </source>
</reference>
<evidence type="ECO:0000313" key="3">
    <source>
        <dbReference type="Proteomes" id="UP000037386"/>
    </source>
</evidence>
<comment type="caution">
    <text evidence="2">The sequence shown here is derived from an EMBL/GenBank/DDBJ whole genome shotgun (WGS) entry which is preliminary data.</text>
</comment>
<accession>A0A0M1MZX3</accession>
<organism evidence="2 3">
    <name type="scientific">Candidatus Phytoplasma pruni</name>
    <dbReference type="NCBI Taxonomy" id="479893"/>
    <lineage>
        <taxon>Bacteria</taxon>
        <taxon>Bacillati</taxon>
        <taxon>Mycoplasmatota</taxon>
        <taxon>Mollicutes</taxon>
        <taxon>Acholeplasmatales</taxon>
        <taxon>Acholeplasmataceae</taxon>
        <taxon>Candidatus Phytoplasma</taxon>
        <taxon>16SrIII (X-disease group)</taxon>
    </lineage>
</organism>
<proteinExistence type="predicted"/>
<evidence type="ECO:0000313" key="2">
    <source>
        <dbReference type="EMBL" id="KOR75451.1"/>
    </source>
</evidence>
<evidence type="ECO:0000256" key="1">
    <source>
        <dbReference type="SAM" id="Phobius"/>
    </source>
</evidence>
<sequence>MQEILLIAWMIFLIAVLTIKTVIYYGNQVISSLIWVDIMEFGAKEILYVGLITFTISFVSGLGQTLRIAHKNPIETMR</sequence>